<dbReference type="InterPro" id="IPR006671">
    <property type="entry name" value="Cyclin_N"/>
</dbReference>
<keyword evidence="4" id="KW-0131">Cell cycle</keyword>
<proteinExistence type="inferred from homology"/>
<comment type="caution">
    <text evidence="9">The sequence shown here is derived from an EMBL/GenBank/DDBJ whole genome shotgun (WGS) entry which is preliminary data.</text>
</comment>
<protein>
    <recommendedName>
        <fullName evidence="5">B-like cyclin</fullName>
    </recommendedName>
</protein>
<evidence type="ECO:0000256" key="2">
    <source>
        <dbReference type="ARBA" id="ARBA00022618"/>
    </source>
</evidence>
<evidence type="ECO:0000256" key="3">
    <source>
        <dbReference type="ARBA" id="ARBA00023127"/>
    </source>
</evidence>
<comment type="similarity">
    <text evidence="6">Belongs to the cyclin family.</text>
</comment>
<dbReference type="STRING" id="63057.A0A2P5EZZ8"/>
<comment type="subunit">
    <text evidence="1">Interacts with the CDC2 protein kinase to form a serine/threonine kinase holoenzyme complex also known as maturation promoting factor (MPF). The cyclin subunit imparts substrate specificity to the complex.</text>
</comment>
<dbReference type="Gene3D" id="1.10.472.10">
    <property type="entry name" value="Cyclin-like"/>
    <property type="match status" value="2"/>
</dbReference>
<dbReference type="SMART" id="SM00385">
    <property type="entry name" value="CYCLIN"/>
    <property type="match status" value="1"/>
</dbReference>
<dbReference type="InterPro" id="IPR039361">
    <property type="entry name" value="Cyclin"/>
</dbReference>
<evidence type="ECO:0000313" key="9">
    <source>
        <dbReference type="EMBL" id="PON91112.1"/>
    </source>
</evidence>
<dbReference type="InterPro" id="IPR036915">
    <property type="entry name" value="Cyclin-like_sf"/>
</dbReference>
<organism evidence="9 10">
    <name type="scientific">Trema orientale</name>
    <name type="common">Charcoal tree</name>
    <name type="synonym">Celtis orientalis</name>
    <dbReference type="NCBI Taxonomy" id="63057"/>
    <lineage>
        <taxon>Eukaryota</taxon>
        <taxon>Viridiplantae</taxon>
        <taxon>Streptophyta</taxon>
        <taxon>Embryophyta</taxon>
        <taxon>Tracheophyta</taxon>
        <taxon>Spermatophyta</taxon>
        <taxon>Magnoliopsida</taxon>
        <taxon>eudicotyledons</taxon>
        <taxon>Gunneridae</taxon>
        <taxon>Pentapetalae</taxon>
        <taxon>rosids</taxon>
        <taxon>fabids</taxon>
        <taxon>Rosales</taxon>
        <taxon>Cannabaceae</taxon>
        <taxon>Trema</taxon>
    </lineage>
</organism>
<name>A0A2P5EZZ8_TREOI</name>
<accession>A0A2P5EZZ8</accession>
<evidence type="ECO:0000256" key="7">
    <source>
        <dbReference type="SAM" id="MobiDB-lite"/>
    </source>
</evidence>
<dbReference type="SUPFAM" id="SSF47954">
    <property type="entry name" value="Cyclin-like"/>
    <property type="match status" value="1"/>
</dbReference>
<dbReference type="InterPro" id="IPR013763">
    <property type="entry name" value="Cyclin-like_dom"/>
</dbReference>
<dbReference type="GO" id="GO:0051301">
    <property type="term" value="P:cell division"/>
    <property type="evidence" value="ECO:0007669"/>
    <property type="project" value="UniProtKB-KW"/>
</dbReference>
<dbReference type="AlphaFoldDB" id="A0A2P5EZZ8"/>
<dbReference type="InParanoid" id="A0A2P5EZZ8"/>
<evidence type="ECO:0000256" key="1">
    <source>
        <dbReference type="ARBA" id="ARBA00011177"/>
    </source>
</evidence>
<gene>
    <name evidence="9" type="ORF">TorRG33x02_131430</name>
</gene>
<dbReference type="EMBL" id="JXTC01000077">
    <property type="protein sequence ID" value="PON91112.1"/>
    <property type="molecule type" value="Genomic_DNA"/>
</dbReference>
<dbReference type="Proteomes" id="UP000237000">
    <property type="component" value="Unassembled WGS sequence"/>
</dbReference>
<dbReference type="OrthoDB" id="306099at2759"/>
<dbReference type="InterPro" id="IPR048258">
    <property type="entry name" value="Cyclins_cyclin-box"/>
</dbReference>
<dbReference type="PROSITE" id="PS00292">
    <property type="entry name" value="CYCLINS"/>
    <property type="match status" value="1"/>
</dbReference>
<dbReference type="PANTHER" id="PTHR10177">
    <property type="entry name" value="CYCLINS"/>
    <property type="match status" value="1"/>
</dbReference>
<feature type="compositionally biased region" description="Polar residues" evidence="7">
    <location>
        <begin position="263"/>
        <end position="280"/>
    </location>
</feature>
<evidence type="ECO:0000256" key="5">
    <source>
        <dbReference type="ARBA" id="ARBA00032263"/>
    </source>
</evidence>
<evidence type="ECO:0000259" key="8">
    <source>
        <dbReference type="SMART" id="SM00385"/>
    </source>
</evidence>
<keyword evidence="3 6" id="KW-0195">Cyclin</keyword>
<feature type="compositionally biased region" description="Polar residues" evidence="7">
    <location>
        <begin position="290"/>
        <end position="299"/>
    </location>
</feature>
<dbReference type="CDD" id="cd20544">
    <property type="entry name" value="CYCLIN_AtCycD-like_rpt2"/>
    <property type="match status" value="1"/>
</dbReference>
<sequence length="306" mass="34536">MENNDSTSSLLYRGSETLVDEESVDEDTLRNYTTSEEEEYVESLSNRETGFGFKKDESLVFGDEVKRARLEAIDWIIRTGIAFGFRKQTAYLSITYLDRYLSKRPIDNNDQLWVIRLLSVASLRIAAKMEESKIPSVSEFRSKEGYFEGKVIEKMEFLLLNTLEWRVSSITPFAFLHYLITKLCQESPPRNVLPRITELIMSAIKEINLVEHRPSAVAAGATLVALGQKLTKAELELKMNSISHCKNLTSGLRINLEPPDLSSPPTGSRPNDGLETSSVTDELHSGSKRLASTTSSDQNYGEKRLR</sequence>
<keyword evidence="2" id="KW-0132">Cell division</keyword>
<reference evidence="10" key="1">
    <citation type="submission" date="2016-06" db="EMBL/GenBank/DDBJ databases">
        <title>Parallel loss of symbiosis genes in relatives of nitrogen-fixing non-legume Parasponia.</title>
        <authorList>
            <person name="Van Velzen R."/>
            <person name="Holmer R."/>
            <person name="Bu F."/>
            <person name="Rutten L."/>
            <person name="Van Zeijl A."/>
            <person name="Liu W."/>
            <person name="Santuari L."/>
            <person name="Cao Q."/>
            <person name="Sharma T."/>
            <person name="Shen D."/>
            <person name="Roswanjaya Y."/>
            <person name="Wardhani T."/>
            <person name="Kalhor M.S."/>
            <person name="Jansen J."/>
            <person name="Van den Hoogen J."/>
            <person name="Gungor B."/>
            <person name="Hartog M."/>
            <person name="Hontelez J."/>
            <person name="Verver J."/>
            <person name="Yang W.-C."/>
            <person name="Schijlen E."/>
            <person name="Repin R."/>
            <person name="Schilthuizen M."/>
            <person name="Schranz E."/>
            <person name="Heidstra R."/>
            <person name="Miyata K."/>
            <person name="Fedorova E."/>
            <person name="Kohlen W."/>
            <person name="Bisseling T."/>
            <person name="Smit S."/>
            <person name="Geurts R."/>
        </authorList>
    </citation>
    <scope>NUCLEOTIDE SEQUENCE [LARGE SCALE GENOMIC DNA]</scope>
    <source>
        <strain evidence="10">cv. RG33-2</strain>
    </source>
</reference>
<feature type="region of interest" description="Disordered" evidence="7">
    <location>
        <begin position="254"/>
        <end position="306"/>
    </location>
</feature>
<keyword evidence="10" id="KW-1185">Reference proteome</keyword>
<evidence type="ECO:0000256" key="6">
    <source>
        <dbReference type="RuleBase" id="RU000383"/>
    </source>
</evidence>
<evidence type="ECO:0000256" key="4">
    <source>
        <dbReference type="ARBA" id="ARBA00023306"/>
    </source>
</evidence>
<dbReference type="Pfam" id="PF00134">
    <property type="entry name" value="Cyclin_N"/>
    <property type="match status" value="1"/>
</dbReference>
<feature type="domain" description="Cyclin-like" evidence="8">
    <location>
        <begin position="74"/>
        <end position="161"/>
    </location>
</feature>
<evidence type="ECO:0000313" key="10">
    <source>
        <dbReference type="Proteomes" id="UP000237000"/>
    </source>
</evidence>